<proteinExistence type="predicted"/>
<dbReference type="AlphaFoldDB" id="A0A3P7MMQ5"/>
<evidence type="ECO:0000259" key="1">
    <source>
        <dbReference type="Pfam" id="PF01683"/>
    </source>
</evidence>
<accession>A0A3P7MMQ5</accession>
<dbReference type="EMBL" id="UYRV01108684">
    <property type="protein sequence ID" value="VDN24567.1"/>
    <property type="molecule type" value="Genomic_DNA"/>
</dbReference>
<gene>
    <name evidence="2" type="ORF">CGOC_LOCUS9865</name>
</gene>
<reference evidence="2 3" key="1">
    <citation type="submission" date="2018-11" db="EMBL/GenBank/DDBJ databases">
        <authorList>
            <consortium name="Pathogen Informatics"/>
        </authorList>
    </citation>
    <scope>NUCLEOTIDE SEQUENCE [LARGE SCALE GENOMIC DNA]</scope>
</reference>
<feature type="domain" description="EB" evidence="1">
    <location>
        <begin position="2"/>
        <end position="42"/>
    </location>
</feature>
<dbReference type="OrthoDB" id="5868777at2759"/>
<dbReference type="Pfam" id="PF14625">
    <property type="entry name" value="Lustrin_cystein"/>
    <property type="match status" value="2"/>
</dbReference>
<dbReference type="PANTHER" id="PTHR46339:SF9">
    <property type="entry name" value="BPTI_KUNITZ INHIBITOR DOMAIN-CONTAINING PROTEIN"/>
    <property type="match status" value="1"/>
</dbReference>
<dbReference type="PANTHER" id="PTHR46339">
    <property type="entry name" value="PROTEIN CBG15282-RELATED"/>
    <property type="match status" value="1"/>
</dbReference>
<name>A0A3P7MMQ5_CYLGO</name>
<dbReference type="Pfam" id="PF01683">
    <property type="entry name" value="EB"/>
    <property type="match status" value="1"/>
</dbReference>
<keyword evidence="3" id="KW-1185">Reference proteome</keyword>
<evidence type="ECO:0000313" key="3">
    <source>
        <dbReference type="Proteomes" id="UP000271889"/>
    </source>
</evidence>
<sequence>MCLRTAAPGAACLKSEQCLGGSLCESGICECPNSTVPIGGFCQEEIRSLCIKDVCVCEAPLTELFGKCVSVSARSKIEKSKVCPTGRTPYLLNGLPQQCTSQRCPKGYDCTYRDQDYICCSSTSKAVKRVTAPAPVNDQCPRGGALIYPSTRMPVICIPGKKGCPPG</sequence>
<organism evidence="2 3">
    <name type="scientific">Cylicostephanus goldi</name>
    <name type="common">Nematode worm</name>
    <dbReference type="NCBI Taxonomy" id="71465"/>
    <lineage>
        <taxon>Eukaryota</taxon>
        <taxon>Metazoa</taxon>
        <taxon>Ecdysozoa</taxon>
        <taxon>Nematoda</taxon>
        <taxon>Chromadorea</taxon>
        <taxon>Rhabditida</taxon>
        <taxon>Rhabditina</taxon>
        <taxon>Rhabditomorpha</taxon>
        <taxon>Strongyloidea</taxon>
        <taxon>Strongylidae</taxon>
        <taxon>Cylicostephanus</taxon>
    </lineage>
</organism>
<dbReference type="Proteomes" id="UP000271889">
    <property type="component" value="Unassembled WGS sequence"/>
</dbReference>
<dbReference type="InterPro" id="IPR006150">
    <property type="entry name" value="Cys_repeat_1"/>
</dbReference>
<protein>
    <recommendedName>
        <fullName evidence="1">EB domain-containing protein</fullName>
    </recommendedName>
</protein>
<dbReference type="InterPro" id="IPR006149">
    <property type="entry name" value="EB_dom"/>
</dbReference>
<dbReference type="InterPro" id="IPR028150">
    <property type="entry name" value="Lustrin_cystein"/>
</dbReference>
<evidence type="ECO:0000313" key="2">
    <source>
        <dbReference type="EMBL" id="VDN24567.1"/>
    </source>
</evidence>
<dbReference type="InterPro" id="IPR053014">
    <property type="entry name" value="Cuticle_assoc_divergent"/>
</dbReference>
<dbReference type="SMART" id="SM00289">
    <property type="entry name" value="WR1"/>
    <property type="match status" value="2"/>
</dbReference>